<keyword evidence="5 10" id="KW-1133">Transmembrane helix</keyword>
<keyword evidence="6" id="KW-0915">Sodium</keyword>
<keyword evidence="9" id="KW-0739">Sodium transport</keyword>
<evidence type="ECO:0000256" key="8">
    <source>
        <dbReference type="ARBA" id="ARBA00023136"/>
    </source>
</evidence>
<feature type="transmembrane region" description="Helical" evidence="10">
    <location>
        <begin position="394"/>
        <end position="418"/>
    </location>
</feature>
<protein>
    <submittedName>
        <fullName evidence="12">Sodium:proton antiporter</fullName>
    </submittedName>
</protein>
<dbReference type="Pfam" id="PF00999">
    <property type="entry name" value="Na_H_Exchanger"/>
    <property type="match status" value="1"/>
</dbReference>
<feature type="transmembrane region" description="Helical" evidence="10">
    <location>
        <begin position="360"/>
        <end position="382"/>
    </location>
</feature>
<evidence type="ECO:0000256" key="4">
    <source>
        <dbReference type="ARBA" id="ARBA00022692"/>
    </source>
</evidence>
<gene>
    <name evidence="12" type="ORF">E8M01_26245</name>
</gene>
<feature type="transmembrane region" description="Helical" evidence="10">
    <location>
        <begin position="150"/>
        <end position="168"/>
    </location>
</feature>
<feature type="transmembrane region" description="Helical" evidence="10">
    <location>
        <begin position="110"/>
        <end position="129"/>
    </location>
</feature>
<evidence type="ECO:0000256" key="1">
    <source>
        <dbReference type="ARBA" id="ARBA00004651"/>
    </source>
</evidence>
<feature type="transmembrane region" description="Helical" evidence="10">
    <location>
        <begin position="232"/>
        <end position="250"/>
    </location>
</feature>
<keyword evidence="3" id="KW-1003">Cell membrane</keyword>
<sequence length="553" mass="59163">MAASHILIVIIAAIALTIFADKRGIQAPLLLAAVGLAASFIPGLPRTQLEPGIILGLVLPPLLYSAAVDFSFFSFMKRIGSILNLGVALVVLTTAAAGLALGWALPALSLPAAFILGAVVAPPDAVSAVSIGRKLGLPNRLMTILKGESLVNDAAALTLFSVAVAAATGRHNFIDNATLYFLYAAGVGSAVGIVLGLVVHRIRRQLANPTLITALAIVVPFTAYALAEELHASGVMAVVFAGFTLGHNATELTFAGRIQEREVWRVIDTLLEAFVFAYMGLQLPFVIEDARASGFDLTKLSVAAGLVLAVVIVMRIAWVMLTAVLARQRHRRRMARLAGTARARAMARSLAEPLSWRENLVLSWTGMRGVVTLAAAAGTPLLTVAGQPLAGREAILPVAFTVAIATLLLQGLTLPWLIKTLAIGDAREADYVRAQMAYARKVIDEATVAVLADMREQRNPEVDIRFAAQMLRRARRAAEAHDEDLPGGGTAKMDERRDKILTIARAVLAGQRHALIAERDAERLDDEILREVLEDIDLEQAVIARRSERSAER</sequence>
<evidence type="ECO:0000256" key="9">
    <source>
        <dbReference type="ARBA" id="ARBA00023201"/>
    </source>
</evidence>
<dbReference type="RefSeq" id="WP_136962849.1">
    <property type="nucleotide sequence ID" value="NZ_CP039690.1"/>
</dbReference>
<feature type="transmembrane region" description="Helical" evidence="10">
    <location>
        <begin position="180"/>
        <end position="199"/>
    </location>
</feature>
<organism evidence="12 13">
    <name type="scientific">Phreatobacter stygius</name>
    <dbReference type="NCBI Taxonomy" id="1940610"/>
    <lineage>
        <taxon>Bacteria</taxon>
        <taxon>Pseudomonadati</taxon>
        <taxon>Pseudomonadota</taxon>
        <taxon>Alphaproteobacteria</taxon>
        <taxon>Hyphomicrobiales</taxon>
        <taxon>Phreatobacteraceae</taxon>
        <taxon>Phreatobacter</taxon>
    </lineage>
</organism>
<dbReference type="GO" id="GO:0015386">
    <property type="term" value="F:potassium:proton antiporter activity"/>
    <property type="evidence" value="ECO:0007669"/>
    <property type="project" value="TreeGrafter"/>
</dbReference>
<evidence type="ECO:0000259" key="11">
    <source>
        <dbReference type="Pfam" id="PF00999"/>
    </source>
</evidence>
<feature type="domain" description="Cation/H+ exchanger transmembrane" evidence="11">
    <location>
        <begin position="10"/>
        <end position="419"/>
    </location>
</feature>
<evidence type="ECO:0000256" key="5">
    <source>
        <dbReference type="ARBA" id="ARBA00022989"/>
    </source>
</evidence>
<evidence type="ECO:0000256" key="7">
    <source>
        <dbReference type="ARBA" id="ARBA00023065"/>
    </source>
</evidence>
<dbReference type="PANTHER" id="PTHR10110">
    <property type="entry name" value="SODIUM/HYDROGEN EXCHANGER"/>
    <property type="match status" value="1"/>
</dbReference>
<accession>A0A4D7BBD4</accession>
<feature type="transmembrane region" description="Helical" evidence="10">
    <location>
        <begin position="206"/>
        <end position="226"/>
    </location>
</feature>
<dbReference type="OrthoDB" id="9809206at2"/>
<evidence type="ECO:0000313" key="13">
    <source>
        <dbReference type="Proteomes" id="UP000298781"/>
    </source>
</evidence>
<dbReference type="PANTHER" id="PTHR10110:SF86">
    <property type="entry name" value="SODIUM_HYDROGEN EXCHANGER 7"/>
    <property type="match status" value="1"/>
</dbReference>
<proteinExistence type="predicted"/>
<feature type="transmembrane region" description="Helical" evidence="10">
    <location>
        <begin position="301"/>
        <end position="326"/>
    </location>
</feature>
<feature type="transmembrane region" description="Helical" evidence="10">
    <location>
        <begin position="53"/>
        <end position="75"/>
    </location>
</feature>
<evidence type="ECO:0000256" key="6">
    <source>
        <dbReference type="ARBA" id="ARBA00023053"/>
    </source>
</evidence>
<keyword evidence="7" id="KW-0406">Ion transport</keyword>
<evidence type="ECO:0000256" key="2">
    <source>
        <dbReference type="ARBA" id="ARBA00022448"/>
    </source>
</evidence>
<dbReference type="EMBL" id="CP039690">
    <property type="protein sequence ID" value="QCI67418.1"/>
    <property type="molecule type" value="Genomic_DNA"/>
</dbReference>
<keyword evidence="2" id="KW-0813">Transport</keyword>
<dbReference type="InterPro" id="IPR006153">
    <property type="entry name" value="Cation/H_exchanger_TM"/>
</dbReference>
<dbReference type="Proteomes" id="UP000298781">
    <property type="component" value="Chromosome"/>
</dbReference>
<feature type="transmembrane region" description="Helical" evidence="10">
    <location>
        <begin position="262"/>
        <end position="281"/>
    </location>
</feature>
<reference evidence="12 13" key="1">
    <citation type="submission" date="2019-04" db="EMBL/GenBank/DDBJ databases">
        <title>Phreatobacter aquaticus sp. nov.</title>
        <authorList>
            <person name="Choi A."/>
        </authorList>
    </citation>
    <scope>NUCLEOTIDE SEQUENCE [LARGE SCALE GENOMIC DNA]</scope>
    <source>
        <strain evidence="12 13">KCTC 52518</strain>
    </source>
</reference>
<comment type="subcellular location">
    <subcellularLocation>
        <location evidence="1">Cell membrane</location>
        <topology evidence="1">Multi-pass membrane protein</topology>
    </subcellularLocation>
</comment>
<dbReference type="InterPro" id="IPR018422">
    <property type="entry name" value="Cation/H_exchanger_CPA1"/>
</dbReference>
<evidence type="ECO:0000313" key="12">
    <source>
        <dbReference type="EMBL" id="QCI67418.1"/>
    </source>
</evidence>
<evidence type="ECO:0000256" key="3">
    <source>
        <dbReference type="ARBA" id="ARBA00022475"/>
    </source>
</evidence>
<name>A0A4D7BBD4_9HYPH</name>
<dbReference type="GO" id="GO:0005886">
    <property type="term" value="C:plasma membrane"/>
    <property type="evidence" value="ECO:0007669"/>
    <property type="project" value="UniProtKB-SubCell"/>
</dbReference>
<dbReference type="AlphaFoldDB" id="A0A4D7BBD4"/>
<dbReference type="GO" id="GO:0098719">
    <property type="term" value="P:sodium ion import across plasma membrane"/>
    <property type="evidence" value="ECO:0007669"/>
    <property type="project" value="TreeGrafter"/>
</dbReference>
<keyword evidence="8 10" id="KW-0472">Membrane</keyword>
<dbReference type="GO" id="GO:0051453">
    <property type="term" value="P:regulation of intracellular pH"/>
    <property type="evidence" value="ECO:0007669"/>
    <property type="project" value="TreeGrafter"/>
</dbReference>
<evidence type="ECO:0000256" key="10">
    <source>
        <dbReference type="SAM" id="Phobius"/>
    </source>
</evidence>
<keyword evidence="4 10" id="KW-0812">Transmembrane</keyword>
<dbReference type="KEGG" id="pstg:E8M01_26245"/>
<dbReference type="Gene3D" id="6.10.140.1330">
    <property type="match status" value="1"/>
</dbReference>
<dbReference type="GO" id="GO:0015385">
    <property type="term" value="F:sodium:proton antiporter activity"/>
    <property type="evidence" value="ECO:0007669"/>
    <property type="project" value="InterPro"/>
</dbReference>
<feature type="transmembrane region" description="Helical" evidence="10">
    <location>
        <begin position="82"/>
        <end position="104"/>
    </location>
</feature>
<keyword evidence="13" id="KW-1185">Reference proteome</keyword>